<proteinExistence type="predicted"/>
<feature type="signal peptide" evidence="3">
    <location>
        <begin position="1"/>
        <end position="20"/>
    </location>
</feature>
<evidence type="ECO:0000256" key="2">
    <source>
        <dbReference type="SAM" id="Phobius"/>
    </source>
</evidence>
<keyword evidence="2" id="KW-0472">Membrane</keyword>
<sequence>MGRLLLVVVSLVVVWQNSNSSPICKSCTKNCYHNDTVSSGNWTETNLIDDIETLHRRKREADVEFRACTRFQIEILLIPMSIAMIPIILCSLILCTCCCGPKDSRGKLPDDFLSSFKMSKKRSQMNSEDMELEFRDGYVQRKDSAKTKFSTVVSYIEARRESLWSLRTESEPSTSAAVKEEKAQEKPAAEEKQPEPPAPKKSEQLQKTPSVESMKRTRFSDTVSVISVDSLSRR</sequence>
<comment type="caution">
    <text evidence="4">The sequence shown here is derived from an EMBL/GenBank/DDBJ whole genome shotgun (WGS) entry which is preliminary data.</text>
</comment>
<keyword evidence="2" id="KW-0812">Transmembrane</keyword>
<gene>
    <name evidence="4" type="ORF">CYNAS_LOCUS18776</name>
</gene>
<dbReference type="Proteomes" id="UP001176961">
    <property type="component" value="Unassembled WGS sequence"/>
</dbReference>
<protein>
    <submittedName>
        <fullName evidence="4">Uncharacterized protein</fullName>
    </submittedName>
</protein>
<organism evidence="4 5">
    <name type="scientific">Cylicocyclus nassatus</name>
    <name type="common">Nematode worm</name>
    <dbReference type="NCBI Taxonomy" id="53992"/>
    <lineage>
        <taxon>Eukaryota</taxon>
        <taxon>Metazoa</taxon>
        <taxon>Ecdysozoa</taxon>
        <taxon>Nematoda</taxon>
        <taxon>Chromadorea</taxon>
        <taxon>Rhabditida</taxon>
        <taxon>Rhabditina</taxon>
        <taxon>Rhabditomorpha</taxon>
        <taxon>Strongyloidea</taxon>
        <taxon>Strongylidae</taxon>
        <taxon>Cylicocyclus</taxon>
    </lineage>
</organism>
<keyword evidence="5" id="KW-1185">Reference proteome</keyword>
<dbReference type="AlphaFoldDB" id="A0AA36HA53"/>
<evidence type="ECO:0000256" key="1">
    <source>
        <dbReference type="SAM" id="MobiDB-lite"/>
    </source>
</evidence>
<keyword evidence="2" id="KW-1133">Transmembrane helix</keyword>
<reference evidence="4" key="1">
    <citation type="submission" date="2023-07" db="EMBL/GenBank/DDBJ databases">
        <authorList>
            <consortium name="CYATHOMIX"/>
        </authorList>
    </citation>
    <scope>NUCLEOTIDE SEQUENCE</scope>
    <source>
        <strain evidence="4">N/A</strain>
    </source>
</reference>
<feature type="chain" id="PRO_5041243896" evidence="3">
    <location>
        <begin position="21"/>
        <end position="234"/>
    </location>
</feature>
<feature type="region of interest" description="Disordered" evidence="1">
    <location>
        <begin position="167"/>
        <end position="234"/>
    </location>
</feature>
<keyword evidence="3" id="KW-0732">Signal</keyword>
<dbReference type="EMBL" id="CATQJL010000316">
    <property type="protein sequence ID" value="CAJ0606793.1"/>
    <property type="molecule type" value="Genomic_DNA"/>
</dbReference>
<evidence type="ECO:0000313" key="5">
    <source>
        <dbReference type="Proteomes" id="UP001176961"/>
    </source>
</evidence>
<accession>A0AA36HA53</accession>
<feature type="transmembrane region" description="Helical" evidence="2">
    <location>
        <begin position="76"/>
        <end position="99"/>
    </location>
</feature>
<evidence type="ECO:0000256" key="3">
    <source>
        <dbReference type="SAM" id="SignalP"/>
    </source>
</evidence>
<name>A0AA36HA53_CYLNA</name>
<feature type="compositionally biased region" description="Basic and acidic residues" evidence="1">
    <location>
        <begin position="178"/>
        <end position="204"/>
    </location>
</feature>
<evidence type="ECO:0000313" key="4">
    <source>
        <dbReference type="EMBL" id="CAJ0606793.1"/>
    </source>
</evidence>
<feature type="compositionally biased region" description="Polar residues" evidence="1">
    <location>
        <begin position="220"/>
        <end position="234"/>
    </location>
</feature>